<proteinExistence type="predicted"/>
<feature type="region of interest" description="Disordered" evidence="1">
    <location>
        <begin position="1"/>
        <end position="30"/>
    </location>
</feature>
<reference evidence="2 3" key="1">
    <citation type="journal article" date="2017" name="Mol. Ecol.">
        <title>Comparative and population genomic landscape of Phellinus noxius: A hypervariable fungus causing root rot in trees.</title>
        <authorList>
            <person name="Chung C.L."/>
            <person name="Lee T.J."/>
            <person name="Akiba M."/>
            <person name="Lee H.H."/>
            <person name="Kuo T.H."/>
            <person name="Liu D."/>
            <person name="Ke H.M."/>
            <person name="Yokoi T."/>
            <person name="Roa M.B."/>
            <person name="Lu M.J."/>
            <person name="Chang Y.Y."/>
            <person name="Ann P.J."/>
            <person name="Tsai J.N."/>
            <person name="Chen C.Y."/>
            <person name="Tzean S.S."/>
            <person name="Ota Y."/>
            <person name="Hattori T."/>
            <person name="Sahashi N."/>
            <person name="Liou R.F."/>
            <person name="Kikuchi T."/>
            <person name="Tsai I.J."/>
        </authorList>
    </citation>
    <scope>NUCLEOTIDE SEQUENCE [LARGE SCALE GENOMIC DNA]</scope>
    <source>
        <strain evidence="2 3">FFPRI411160</strain>
    </source>
</reference>
<evidence type="ECO:0000313" key="3">
    <source>
        <dbReference type="Proteomes" id="UP000217199"/>
    </source>
</evidence>
<dbReference type="OrthoDB" id="2799068at2759"/>
<feature type="compositionally biased region" description="Low complexity" evidence="1">
    <location>
        <begin position="374"/>
        <end position="385"/>
    </location>
</feature>
<feature type="region of interest" description="Disordered" evidence="1">
    <location>
        <begin position="692"/>
        <end position="817"/>
    </location>
</feature>
<dbReference type="Proteomes" id="UP000217199">
    <property type="component" value="Unassembled WGS sequence"/>
</dbReference>
<feature type="region of interest" description="Disordered" evidence="1">
    <location>
        <begin position="261"/>
        <end position="406"/>
    </location>
</feature>
<feature type="compositionally biased region" description="Basic and acidic residues" evidence="1">
    <location>
        <begin position="268"/>
        <end position="277"/>
    </location>
</feature>
<feature type="compositionally biased region" description="Polar residues" evidence="1">
    <location>
        <begin position="629"/>
        <end position="648"/>
    </location>
</feature>
<name>A0A286UIP9_9AGAM</name>
<evidence type="ECO:0000256" key="1">
    <source>
        <dbReference type="SAM" id="MobiDB-lite"/>
    </source>
</evidence>
<feature type="region of interest" description="Disordered" evidence="1">
    <location>
        <begin position="629"/>
        <end position="649"/>
    </location>
</feature>
<feature type="compositionally biased region" description="Low complexity" evidence="1">
    <location>
        <begin position="134"/>
        <end position="163"/>
    </location>
</feature>
<dbReference type="STRING" id="2282107.A0A286UIP9"/>
<feature type="compositionally biased region" description="Polar residues" evidence="1">
    <location>
        <begin position="284"/>
        <end position="293"/>
    </location>
</feature>
<feature type="compositionally biased region" description="Low complexity" evidence="1">
    <location>
        <begin position="334"/>
        <end position="367"/>
    </location>
</feature>
<feature type="compositionally biased region" description="Polar residues" evidence="1">
    <location>
        <begin position="699"/>
        <end position="731"/>
    </location>
</feature>
<evidence type="ECO:0000313" key="2">
    <source>
        <dbReference type="EMBL" id="PAV19438.1"/>
    </source>
</evidence>
<evidence type="ECO:0008006" key="4">
    <source>
        <dbReference type="Google" id="ProtNLM"/>
    </source>
</evidence>
<feature type="compositionally biased region" description="Low complexity" evidence="1">
    <location>
        <begin position="306"/>
        <end position="315"/>
    </location>
</feature>
<dbReference type="AlphaFoldDB" id="A0A286UIP9"/>
<comment type="caution">
    <text evidence="2">The sequence shown here is derived from an EMBL/GenBank/DDBJ whole genome shotgun (WGS) entry which is preliminary data.</text>
</comment>
<feature type="compositionally biased region" description="Polar residues" evidence="1">
    <location>
        <begin position="777"/>
        <end position="788"/>
    </location>
</feature>
<gene>
    <name evidence="2" type="ORF">PNOK_0437200</name>
</gene>
<feature type="region of interest" description="Disordered" evidence="1">
    <location>
        <begin position="88"/>
        <end position="163"/>
    </location>
</feature>
<feature type="compositionally biased region" description="Low complexity" evidence="1">
    <location>
        <begin position="753"/>
        <end position="769"/>
    </location>
</feature>
<keyword evidence="3" id="KW-1185">Reference proteome</keyword>
<dbReference type="InParanoid" id="A0A286UIP9"/>
<accession>A0A286UIP9</accession>
<feature type="region of interest" description="Disordered" evidence="1">
    <location>
        <begin position="49"/>
        <end position="76"/>
    </location>
</feature>
<organism evidence="2 3">
    <name type="scientific">Pyrrhoderma noxium</name>
    <dbReference type="NCBI Taxonomy" id="2282107"/>
    <lineage>
        <taxon>Eukaryota</taxon>
        <taxon>Fungi</taxon>
        <taxon>Dikarya</taxon>
        <taxon>Basidiomycota</taxon>
        <taxon>Agaricomycotina</taxon>
        <taxon>Agaricomycetes</taxon>
        <taxon>Hymenochaetales</taxon>
        <taxon>Hymenochaetaceae</taxon>
        <taxon>Pyrrhoderma</taxon>
    </lineage>
</organism>
<protein>
    <recommendedName>
        <fullName evidence="4">BTB domain-containing protein</fullName>
    </recommendedName>
</protein>
<feature type="compositionally biased region" description="Low complexity" evidence="1">
    <location>
        <begin position="99"/>
        <end position="119"/>
    </location>
</feature>
<sequence>MTLRRTRLPPVTQRSHPTHPHPHSPPHSLQSILDVSVPIRLDQDAISVSTPGQDAASAGLDSHSSNMSNSTSSLSATENGALMSTHMARVHQTPPSPRTSISDISGVSPSSSYPTYVHSDGNNHLPTPHHHRSAISASSSPSSSSLAAPTPAPAFSPSSSTSIANSSVSTSILSSPPLAASSASTTTTTTTTATAATIKQLTASQPSASLRRHREEVEDDDIQLDDLDRKTFDMEMNISVSSISGTTIAVGMLQVERHSINRPNKRPRLVENEDTEMRSLSPPVETTNVVQQPQPVPGKGKLMDGSSSITSTSSTPAPIKAYPPGPDARTLLASSSSNINNNNNNNNSSSTTSTPPVPSSSSASTSNKISRDVSMSSPLPGRSSLPPLPHTPTHHPHTNSYSHQHHGYEEGDLVLSIGSGGNSNSNPPGTDSGVLSFKVHAGRLVIASRAFASLLTTPISSPAVFSGPGGPKASARAAAEIGAKLARRRRSNSPNDGDGMMMTEEEVQSEIEYVDQCPLVRLEGDSPKDWSVALEAIYEPMSFQIRPVIFEALAGVLRIATKYEFTRLREWAVTQLRTTWPSSLDHMAPLALPHAADAIALARQCNVPEILPAAFYALAVQRWRPSPSRPCSFSGSPNQASNSRNFASGTDGGRAHAVLDPMDLRRLVMGREALQDVLVEFVAAPLSISPCMLPEDETSGNGTMIISEKGSSYWSSGTESKEVNVTSGSGSEKSREVNGKHVYPPSPSPSPTPSRKSSSNLTTSSTSSGSGSGGKTPTVNMSPATPATSPVLETFPNSSGRSTESPTLPLKPASSSSSIPNFTFCPSTGPGASSCRNALEALWRARLTPDPRRAWGTWLIRELHRLATLPRAAAFCTVVADSSTSDSKFPDNESGGGYGLNGNGCGGYSEYSGGAIGECQYQYQRYQYQQWKVDDGSGPGTGINTENGGCPVCKRCWEENQKLVLSRLDWLCASIPGMFML</sequence>
<feature type="compositionally biased region" description="Polar residues" evidence="1">
    <location>
        <begin position="795"/>
        <end position="806"/>
    </location>
</feature>
<feature type="compositionally biased region" description="Low complexity" evidence="1">
    <location>
        <begin position="62"/>
        <end position="75"/>
    </location>
</feature>
<dbReference type="EMBL" id="NBII01000004">
    <property type="protein sequence ID" value="PAV19438.1"/>
    <property type="molecule type" value="Genomic_DNA"/>
</dbReference>